<dbReference type="SMART" id="SM00086">
    <property type="entry name" value="PAC"/>
    <property type="match status" value="3"/>
</dbReference>
<evidence type="ECO:0000259" key="10">
    <source>
        <dbReference type="PROSITE" id="PS50109"/>
    </source>
</evidence>
<dbReference type="CDD" id="cd00130">
    <property type="entry name" value="PAS"/>
    <property type="match status" value="4"/>
</dbReference>
<evidence type="ECO:0000256" key="7">
    <source>
        <dbReference type="PROSITE-ProRule" id="PRU00169"/>
    </source>
</evidence>
<keyword evidence="9" id="KW-0472">Membrane</keyword>
<keyword evidence="9" id="KW-1133">Transmembrane helix</keyword>
<dbReference type="GO" id="GO:0000160">
    <property type="term" value="P:phosphorelay signal transduction system"/>
    <property type="evidence" value="ECO:0007669"/>
    <property type="project" value="InterPro"/>
</dbReference>
<dbReference type="NCBIfam" id="TIGR00229">
    <property type="entry name" value="sensory_box"/>
    <property type="match status" value="4"/>
</dbReference>
<dbReference type="InterPro" id="IPR035965">
    <property type="entry name" value="PAS-like_dom_sf"/>
</dbReference>
<keyword evidence="4 7" id="KW-0597">Phosphoprotein</keyword>
<feature type="transmembrane region" description="Helical" evidence="9">
    <location>
        <begin position="388"/>
        <end position="406"/>
    </location>
</feature>
<accession>A0A2K8UCC3</accession>
<dbReference type="EC" id="2.7.13.3" evidence="3"/>
<dbReference type="Gene3D" id="6.10.340.10">
    <property type="match status" value="1"/>
</dbReference>
<evidence type="ECO:0000256" key="8">
    <source>
        <dbReference type="SAM" id="MobiDB-lite"/>
    </source>
</evidence>
<feature type="domain" description="HAMP" evidence="14">
    <location>
        <begin position="408"/>
        <end position="464"/>
    </location>
</feature>
<dbReference type="InterPro" id="IPR013656">
    <property type="entry name" value="PAS_4"/>
</dbReference>
<dbReference type="PROSITE" id="PS50112">
    <property type="entry name" value="PAS"/>
    <property type="match status" value="2"/>
</dbReference>
<dbReference type="SMART" id="SM00448">
    <property type="entry name" value="REC"/>
    <property type="match status" value="1"/>
</dbReference>
<feature type="domain" description="PAS" evidence="12">
    <location>
        <begin position="850"/>
        <end position="905"/>
    </location>
</feature>
<dbReference type="InterPro" id="IPR013655">
    <property type="entry name" value="PAS_fold_3"/>
</dbReference>
<gene>
    <name evidence="15" type="ORF">THSYN_21360</name>
</gene>
<evidence type="ECO:0000313" key="16">
    <source>
        <dbReference type="Proteomes" id="UP000232638"/>
    </source>
</evidence>
<evidence type="ECO:0000259" key="13">
    <source>
        <dbReference type="PROSITE" id="PS50113"/>
    </source>
</evidence>
<feature type="transmembrane region" description="Helical" evidence="9">
    <location>
        <begin position="53"/>
        <end position="77"/>
    </location>
</feature>
<evidence type="ECO:0000259" key="14">
    <source>
        <dbReference type="PROSITE" id="PS50885"/>
    </source>
</evidence>
<keyword evidence="16" id="KW-1185">Reference proteome</keyword>
<dbReference type="InterPro" id="IPR011006">
    <property type="entry name" value="CheY-like_superfamily"/>
</dbReference>
<feature type="transmembrane region" description="Helical" evidence="9">
    <location>
        <begin position="125"/>
        <end position="155"/>
    </location>
</feature>
<feature type="domain" description="PAC" evidence="13">
    <location>
        <begin position="924"/>
        <end position="976"/>
    </location>
</feature>
<dbReference type="InterPro" id="IPR004358">
    <property type="entry name" value="Sig_transdc_His_kin-like_C"/>
</dbReference>
<dbReference type="KEGG" id="tsy:THSYN_21360"/>
<dbReference type="CDD" id="cd00156">
    <property type="entry name" value="REC"/>
    <property type="match status" value="1"/>
</dbReference>
<dbReference type="InterPro" id="IPR003660">
    <property type="entry name" value="HAMP_dom"/>
</dbReference>
<name>A0A2K8UCC3_9GAMM</name>
<dbReference type="InterPro" id="IPR005467">
    <property type="entry name" value="His_kinase_dom"/>
</dbReference>
<dbReference type="PROSITE" id="PS50113">
    <property type="entry name" value="PAC"/>
    <property type="match status" value="2"/>
</dbReference>
<feature type="transmembrane region" description="Helical" evidence="9">
    <location>
        <begin position="27"/>
        <end position="47"/>
    </location>
</feature>
<dbReference type="Proteomes" id="UP000232638">
    <property type="component" value="Chromosome"/>
</dbReference>
<dbReference type="Pfam" id="PF08447">
    <property type="entry name" value="PAS_3"/>
    <property type="match status" value="1"/>
</dbReference>
<keyword evidence="5" id="KW-0808">Transferase</keyword>
<dbReference type="Gene3D" id="3.30.565.10">
    <property type="entry name" value="Histidine kinase-like ATPase, C-terminal domain"/>
    <property type="match status" value="1"/>
</dbReference>
<dbReference type="PANTHER" id="PTHR43304">
    <property type="entry name" value="PHYTOCHROME-LIKE PROTEIN CPH1"/>
    <property type="match status" value="1"/>
</dbReference>
<dbReference type="PROSITE" id="PS50885">
    <property type="entry name" value="HAMP"/>
    <property type="match status" value="1"/>
</dbReference>
<dbReference type="SUPFAM" id="SSF55874">
    <property type="entry name" value="ATPase domain of HSP90 chaperone/DNA topoisomerase II/histidine kinase"/>
    <property type="match status" value="1"/>
</dbReference>
<feature type="compositionally biased region" description="Pro residues" evidence="8">
    <location>
        <begin position="1395"/>
        <end position="1409"/>
    </location>
</feature>
<dbReference type="PANTHER" id="PTHR43304:SF1">
    <property type="entry name" value="PAC DOMAIN-CONTAINING PROTEIN"/>
    <property type="match status" value="1"/>
</dbReference>
<evidence type="ECO:0000256" key="2">
    <source>
        <dbReference type="ARBA" id="ARBA00004370"/>
    </source>
</evidence>
<evidence type="ECO:0000256" key="4">
    <source>
        <dbReference type="ARBA" id="ARBA00022553"/>
    </source>
</evidence>
<feature type="transmembrane region" description="Helical" evidence="9">
    <location>
        <begin position="162"/>
        <end position="179"/>
    </location>
</feature>
<feature type="transmembrane region" description="Helical" evidence="9">
    <location>
        <begin position="84"/>
        <end position="105"/>
    </location>
</feature>
<dbReference type="SUPFAM" id="SSF55785">
    <property type="entry name" value="PYP-like sensor domain (PAS domain)"/>
    <property type="match status" value="4"/>
</dbReference>
<feature type="modified residue" description="4-aspartylphosphate" evidence="7">
    <location>
        <position position="1475"/>
    </location>
</feature>
<evidence type="ECO:0000259" key="11">
    <source>
        <dbReference type="PROSITE" id="PS50110"/>
    </source>
</evidence>
<feature type="domain" description="PAS" evidence="12">
    <location>
        <begin position="469"/>
        <end position="513"/>
    </location>
</feature>
<evidence type="ECO:0000256" key="5">
    <source>
        <dbReference type="ARBA" id="ARBA00022679"/>
    </source>
</evidence>
<evidence type="ECO:0000256" key="9">
    <source>
        <dbReference type="SAM" id="Phobius"/>
    </source>
</evidence>
<dbReference type="Gene3D" id="1.10.287.130">
    <property type="match status" value="1"/>
</dbReference>
<dbReference type="InterPro" id="IPR003594">
    <property type="entry name" value="HATPase_dom"/>
</dbReference>
<feature type="transmembrane region" description="Helical" evidence="9">
    <location>
        <begin position="191"/>
        <end position="210"/>
    </location>
</feature>
<dbReference type="SMART" id="SM00387">
    <property type="entry name" value="HATPase_c"/>
    <property type="match status" value="1"/>
</dbReference>
<feature type="region of interest" description="Disordered" evidence="8">
    <location>
        <begin position="1392"/>
        <end position="1416"/>
    </location>
</feature>
<dbReference type="InterPro" id="IPR052162">
    <property type="entry name" value="Sensor_kinase/Photoreceptor"/>
</dbReference>
<feature type="domain" description="Response regulatory" evidence="11">
    <location>
        <begin position="1425"/>
        <end position="1539"/>
    </location>
</feature>
<dbReference type="GO" id="GO:0016020">
    <property type="term" value="C:membrane"/>
    <property type="evidence" value="ECO:0007669"/>
    <property type="project" value="UniProtKB-SubCell"/>
</dbReference>
<keyword evidence="6" id="KW-0418">Kinase</keyword>
<evidence type="ECO:0000256" key="6">
    <source>
        <dbReference type="ARBA" id="ARBA00022777"/>
    </source>
</evidence>
<protein>
    <recommendedName>
        <fullName evidence="3">histidine kinase</fullName>
        <ecNumber evidence="3">2.7.13.3</ecNumber>
    </recommendedName>
</protein>
<organism evidence="15 16">
    <name type="scientific">Candidatus Thiodictyon syntrophicum</name>
    <dbReference type="NCBI Taxonomy" id="1166950"/>
    <lineage>
        <taxon>Bacteria</taxon>
        <taxon>Pseudomonadati</taxon>
        <taxon>Pseudomonadota</taxon>
        <taxon>Gammaproteobacteria</taxon>
        <taxon>Chromatiales</taxon>
        <taxon>Chromatiaceae</taxon>
        <taxon>Thiodictyon</taxon>
    </lineage>
</organism>
<comment type="subcellular location">
    <subcellularLocation>
        <location evidence="2">Membrane</location>
    </subcellularLocation>
</comment>
<dbReference type="OrthoDB" id="9770473at2"/>
<dbReference type="Pfam" id="PF00072">
    <property type="entry name" value="Response_reg"/>
    <property type="match status" value="1"/>
</dbReference>
<dbReference type="PROSITE" id="PS50109">
    <property type="entry name" value="HIS_KIN"/>
    <property type="match status" value="1"/>
</dbReference>
<comment type="catalytic activity">
    <reaction evidence="1">
        <text>ATP + protein L-histidine = ADP + protein N-phospho-L-histidine.</text>
        <dbReference type="EC" id="2.7.13.3"/>
    </reaction>
</comment>
<dbReference type="InterPro" id="IPR000700">
    <property type="entry name" value="PAS-assoc_C"/>
</dbReference>
<dbReference type="InterPro" id="IPR036890">
    <property type="entry name" value="HATPase_C_sf"/>
</dbReference>
<dbReference type="Pfam" id="PF02518">
    <property type="entry name" value="HATPase_c"/>
    <property type="match status" value="1"/>
</dbReference>
<dbReference type="InterPro" id="IPR001610">
    <property type="entry name" value="PAC"/>
</dbReference>
<dbReference type="Gene3D" id="2.10.70.100">
    <property type="match status" value="1"/>
</dbReference>
<proteinExistence type="predicted"/>
<dbReference type="InterPro" id="IPR001789">
    <property type="entry name" value="Sig_transdc_resp-reg_receiver"/>
</dbReference>
<dbReference type="SUPFAM" id="SSF52172">
    <property type="entry name" value="CheY-like"/>
    <property type="match status" value="1"/>
</dbReference>
<dbReference type="Gene3D" id="3.40.50.2300">
    <property type="match status" value="1"/>
</dbReference>
<dbReference type="EMBL" id="CP020370">
    <property type="protein sequence ID" value="AUB83238.1"/>
    <property type="molecule type" value="Genomic_DNA"/>
</dbReference>
<dbReference type="Pfam" id="PF08448">
    <property type="entry name" value="PAS_4"/>
    <property type="match status" value="2"/>
</dbReference>
<keyword evidence="9" id="KW-0812">Transmembrane</keyword>
<dbReference type="InterPro" id="IPR000014">
    <property type="entry name" value="PAS"/>
</dbReference>
<dbReference type="GO" id="GO:0004673">
    <property type="term" value="F:protein histidine kinase activity"/>
    <property type="evidence" value="ECO:0007669"/>
    <property type="project" value="UniProtKB-EC"/>
</dbReference>
<feature type="domain" description="Histidine kinase" evidence="10">
    <location>
        <begin position="1158"/>
        <end position="1384"/>
    </location>
</feature>
<dbReference type="Gene3D" id="3.30.450.20">
    <property type="entry name" value="PAS domain"/>
    <property type="match status" value="4"/>
</dbReference>
<dbReference type="PRINTS" id="PR00344">
    <property type="entry name" value="BCTRLSENSOR"/>
</dbReference>
<evidence type="ECO:0000256" key="1">
    <source>
        <dbReference type="ARBA" id="ARBA00000085"/>
    </source>
</evidence>
<dbReference type="Pfam" id="PF13188">
    <property type="entry name" value="PAS_8"/>
    <property type="match status" value="1"/>
</dbReference>
<dbReference type="PROSITE" id="PS50110">
    <property type="entry name" value="RESPONSE_REGULATORY"/>
    <property type="match status" value="1"/>
</dbReference>
<feature type="domain" description="PAC" evidence="13">
    <location>
        <begin position="797"/>
        <end position="849"/>
    </location>
</feature>
<evidence type="ECO:0000313" key="15">
    <source>
        <dbReference type="EMBL" id="AUB83238.1"/>
    </source>
</evidence>
<dbReference type="SMART" id="SM00091">
    <property type="entry name" value="PAS"/>
    <property type="match status" value="4"/>
</dbReference>
<evidence type="ECO:0000256" key="3">
    <source>
        <dbReference type="ARBA" id="ARBA00012438"/>
    </source>
</evidence>
<sequence length="1552" mass="167054">MNRDAAADPPRAPLAQVSPPLKGRERALLTGALALAALLGNWLSLPASFGVDFLFGSIAVMLALAWLGTGAGLLAALVGGAYTWLLWGHPYALLTFLAEAAAVGWHRDRARRRGLAPPPLAVSAALYWLLLGVPLALLAHRFVLGLSWTATLLIAVKQAENGILNAALADLVLVAGVLLTRRQSALPLAQVLFGVLLAAMLVPSLLLNAWENRGLKDRLEVAQADRLRLFGELAVRQLMALPPGRVADPTFVEAQLQVMRSALAEHLPAACAPQLRLERGPAPVPETRVPAAWSPLTWVFGRQARPGQVIPTAAPGFSLILPSGHYSSRLAWWHEARYRMAIPVHGIPALDAAYPVDPADSAPQGFSLVMELRAAPLIDQLQGAAARLLVLLLAVALLGLLVAHGLSRRIARPLRELADDSRTLPAAIREDRPWPAPVPGLLAETGDLADAVAEMARSLAANFRALRESELRFRSLFETMAEGVIYRDEQGAITDANPAALRLLGQSPERLFGTGIADLPWQVLREDGSPLPAAEHPAMVALCTGRDPGEAVMGVIAPLTGDTRWLLVHSRPEVRPGESRPFRVFTSFADITRLQQTERRLRAIIEASPHGIVEADPVTRRLLWCSGSMLRLFGYGLAQWEGLRVEDLHPVESLPRVAAEFARMAQGDLATALELPCRRRDGGTFYCKVSPGLMRLGRDSTLVAFFTDVTAERAARRALELSQESLLKAQEIARLGSWEFDIVNDRVSWSPEAFRIFEQDPERFEPSYEGMLTTIHPEDRALLDRVYRESVAKRIPYELEHRLLTPDGRVKWVYERSETDYAADGTPLRSRGTVQDITERRLAEVRLQESEERLASVFENAPIGMALVEPDLRISRVNRALADFLGRTPAALIGMSIAAVTHPDDLGADAAQFTELTAGRRTSYRMAKRYLRPDGSVVWGDLRATLLPSRPGEPPLPLGMVEDITEQRAATQRQQALEAALTRYNLQLEEFADLISLPLPPAEQIGSLLWLGCHRSGVGAAVLVTMDEERGQRVLFAANGDPGNGFTPELSRALVVEALTHLGSPCVLAAERLPAAALSAGLRSCVAMAFTCPRPDGQADTLILSLWGPEPSLDLDGPGRQIIRLIAQRVASIRYQEQVQHDLVQAKGRESIGHLASGIAHDFNNLLGVIDANVYYLEARLGDLAPADPELRQVMEETQSALGQAKVITSGMLSLSRAGGVPLESVDLAPTVAELERILRQVLPAAIDLRVAVAPGTLAWSNGAFLQSALLNLAFNARDAMLDGGVLSIAAQPIHWDGRLPLAVGAVASMDCIALRVSDTGSGIAPSLLTRIFDPLFSTKARQRGHGLGLFMVQEFVTRSGAGLAVESQPGHGTCFSLLLPREAPAVGVIEAPGGPNPVGPPPVPPAPPADGADGAAPAPLSGLRVLVVEDDPRVREAVGRLLTLDGARLGLAEQGQACLELLERDAAFDLVLSDIAMPVLDGIQLYQRLAQGRPELPVILMTGQKDALSALDELSERPTVLRKPLDPAVLRGAILAKTGGRARGGAVVGSS</sequence>
<evidence type="ECO:0000259" key="12">
    <source>
        <dbReference type="PROSITE" id="PS50112"/>
    </source>
</evidence>
<reference evidence="15 16" key="1">
    <citation type="submission" date="2017-03" db="EMBL/GenBank/DDBJ databases">
        <title>Complete genome sequence of Candidatus 'Thiodictyon syntrophicum' sp. nov. strain Cad16T, a photolithoautotroph purple sulfur bacterium isolated from an alpine meromictic lake.</title>
        <authorList>
            <person name="Luedin S.M."/>
            <person name="Pothier J.F."/>
            <person name="Danza F."/>
            <person name="Storelli N."/>
            <person name="Wittwer M."/>
            <person name="Tonolla M."/>
        </authorList>
    </citation>
    <scope>NUCLEOTIDE SEQUENCE [LARGE SCALE GENOMIC DNA]</scope>
    <source>
        <strain evidence="15 16">Cad16T</strain>
    </source>
</reference>
<dbReference type="RefSeq" id="WP_100920928.1">
    <property type="nucleotide sequence ID" value="NZ_CP020370.1"/>
</dbReference>